<dbReference type="AlphaFoldDB" id="A0A133V7P7"/>
<name>A0A133V7P7_9EURY</name>
<gene>
    <name evidence="1" type="ORF">AKJ43_01765</name>
</gene>
<keyword evidence="2" id="KW-1185">Reference proteome</keyword>
<sequence length="88" mass="9771">MGKVTGKICAVPGCEEELSEEQVERGMVVCSNCEEAKMHLCESCSKRLSPRRIKNGAVLCQDCESGCYTSELNYELEADFSDQRPPAY</sequence>
<proteinExistence type="predicted"/>
<evidence type="ECO:0000313" key="2">
    <source>
        <dbReference type="Proteomes" id="UP000070400"/>
    </source>
</evidence>
<comment type="caution">
    <text evidence="1">The sequence shown here is derived from an EMBL/GenBank/DDBJ whole genome shotgun (WGS) entry which is preliminary data.</text>
</comment>
<accession>A0A133V7P7</accession>
<organism evidence="1 2">
    <name type="scientific">candidate division MSBL1 archaeon SCGC-AAA261D19</name>
    <dbReference type="NCBI Taxonomy" id="1698273"/>
    <lineage>
        <taxon>Archaea</taxon>
        <taxon>Methanobacteriati</taxon>
        <taxon>Methanobacteriota</taxon>
        <taxon>candidate division MSBL1</taxon>
    </lineage>
</organism>
<evidence type="ECO:0000313" key="1">
    <source>
        <dbReference type="EMBL" id="KXB02445.1"/>
    </source>
</evidence>
<reference evidence="1 2" key="1">
    <citation type="journal article" date="2016" name="Sci. Rep.">
        <title>Metabolic traits of an uncultured archaeal lineage -MSBL1- from brine pools of the Red Sea.</title>
        <authorList>
            <person name="Mwirichia R."/>
            <person name="Alam I."/>
            <person name="Rashid M."/>
            <person name="Vinu M."/>
            <person name="Ba-Alawi W."/>
            <person name="Anthony Kamau A."/>
            <person name="Kamanda Ngugi D."/>
            <person name="Goker M."/>
            <person name="Klenk H.P."/>
            <person name="Bajic V."/>
            <person name="Stingl U."/>
        </authorList>
    </citation>
    <scope>NUCLEOTIDE SEQUENCE [LARGE SCALE GENOMIC DNA]</scope>
    <source>
        <strain evidence="1">SCGC-AAA261D19</strain>
    </source>
</reference>
<dbReference type="Proteomes" id="UP000070400">
    <property type="component" value="Unassembled WGS sequence"/>
</dbReference>
<dbReference type="EMBL" id="LHXX01000015">
    <property type="protein sequence ID" value="KXB02445.1"/>
    <property type="molecule type" value="Genomic_DNA"/>
</dbReference>
<protein>
    <submittedName>
        <fullName evidence="1">Uncharacterized protein</fullName>
    </submittedName>
</protein>